<feature type="transmembrane region" description="Helical" evidence="6">
    <location>
        <begin position="727"/>
        <end position="755"/>
    </location>
</feature>
<keyword evidence="2" id="KW-1003">Cell membrane</keyword>
<dbReference type="EMBL" id="JBHULC010000001">
    <property type="protein sequence ID" value="MFD2519348.1"/>
    <property type="molecule type" value="Genomic_DNA"/>
</dbReference>
<comment type="caution">
    <text evidence="9">The sequence shown here is derived from an EMBL/GenBank/DDBJ whole genome shotgun (WGS) entry which is preliminary data.</text>
</comment>
<feature type="transmembrane region" description="Helical" evidence="6">
    <location>
        <begin position="691"/>
        <end position="715"/>
    </location>
</feature>
<keyword evidence="4 6" id="KW-1133">Transmembrane helix</keyword>
<evidence type="ECO:0000256" key="3">
    <source>
        <dbReference type="ARBA" id="ARBA00022692"/>
    </source>
</evidence>
<dbReference type="InterPro" id="IPR003838">
    <property type="entry name" value="ABC3_permease_C"/>
</dbReference>
<evidence type="ECO:0000259" key="7">
    <source>
        <dbReference type="Pfam" id="PF02687"/>
    </source>
</evidence>
<dbReference type="PANTHER" id="PTHR30572">
    <property type="entry name" value="MEMBRANE COMPONENT OF TRANSPORTER-RELATED"/>
    <property type="match status" value="1"/>
</dbReference>
<feature type="transmembrane region" description="Helical" evidence="6">
    <location>
        <begin position="293"/>
        <end position="315"/>
    </location>
</feature>
<name>A0ABW5J2I2_9BACT</name>
<feature type="transmembrane region" description="Helical" evidence="6">
    <location>
        <begin position="349"/>
        <end position="367"/>
    </location>
</feature>
<dbReference type="InterPro" id="IPR025857">
    <property type="entry name" value="MacB_PCD"/>
</dbReference>
<feature type="transmembrane region" description="Helical" evidence="6">
    <location>
        <begin position="431"/>
        <end position="455"/>
    </location>
</feature>
<dbReference type="Pfam" id="PF02687">
    <property type="entry name" value="FtsX"/>
    <property type="match status" value="2"/>
</dbReference>
<evidence type="ECO:0000256" key="6">
    <source>
        <dbReference type="SAM" id="Phobius"/>
    </source>
</evidence>
<keyword evidence="10" id="KW-1185">Reference proteome</keyword>
<feature type="domain" description="MacB-like periplasmic core" evidence="8">
    <location>
        <begin position="20"/>
        <end position="239"/>
    </location>
</feature>
<organism evidence="9 10">
    <name type="scientific">Emticicia soli</name>
    <dbReference type="NCBI Taxonomy" id="2027878"/>
    <lineage>
        <taxon>Bacteria</taxon>
        <taxon>Pseudomonadati</taxon>
        <taxon>Bacteroidota</taxon>
        <taxon>Cytophagia</taxon>
        <taxon>Cytophagales</taxon>
        <taxon>Leadbetterellaceae</taxon>
        <taxon>Emticicia</taxon>
    </lineage>
</organism>
<sequence length="814" mass="90882">MIRNYLKIAFRKLLKNKAHTAINIIGLAVAFGSSILLYLTASYEFSYDTFHKDADRVYRLYFNTVDKSGKQEYSAAMSYPLTPALKAEFPEVEAATRLMWLGGVIEYQGKKFEKNIRAVDAGFLKVFSFPLLKGNANTALAGKSSIVISKTTAENIFGKTDPVGKQISIDLGGRKEPFIVGGVLDNAPKNSTIEYDVLMLSENHSSYEALKSSWTNQNHEVYIKLAANTSQATAEKRFEPFINKYMKTTEEDAKKSGRMKNARGQYVSLLLMPFADVHFDTITNWGSGVSKNYIYTLLTIALLIVLIASINFINLTIAKSFTQAKEVGVRKSLGANKGQLFLQGWGESFLVCLVALIIGLGMAYAFLPQFNRLFESNLSIQNFLVPTNLIVAIIGFLIITFIAGGYPAFVSSRFNIVQVLKGKLTKKKPGVLRNSLLIVQFSISCLLISCTLVIFEQLKYLKNKPMGYDKEQIISVPVGNTLNRKTAVQQFRNELSKYPTIASVTGSGVNFGSGLDGSSSRSTYGFDYYPNESDTQNMKSILTDWVRVDYDFLKTLGIKTIEGRDFSPSFGTDSTALIVTESLVKQMGEKHAVDKFLMPDSAVGKQKIIGVIPDFYLYSLRRESRSITLEMAPQGRVNYVLIRTQSQNLAEAMDLVKTTWKKLVPNDEFKGSFINENVDRWYNREERLSQIFSLAASIAIMLSCMGLFAVALMIIEQRTKEIGVRKVLGASITSIVNLISIDFLKMVAVAFVIATPIAYYVMHKWIQDFAYRTDLQWWIFALAGVLLVIIALLTVSYQSIRAALMNPVKSLKSD</sequence>
<keyword evidence="5 6" id="KW-0472">Membrane</keyword>
<dbReference type="RefSeq" id="WP_340238122.1">
    <property type="nucleotide sequence ID" value="NZ_JBBEWC010000009.1"/>
</dbReference>
<proteinExistence type="predicted"/>
<evidence type="ECO:0000256" key="2">
    <source>
        <dbReference type="ARBA" id="ARBA00022475"/>
    </source>
</evidence>
<feature type="transmembrane region" description="Helical" evidence="6">
    <location>
        <begin position="775"/>
        <end position="795"/>
    </location>
</feature>
<dbReference type="PANTHER" id="PTHR30572:SF18">
    <property type="entry name" value="ABC-TYPE MACROLIDE FAMILY EXPORT SYSTEM PERMEASE COMPONENT 2"/>
    <property type="match status" value="1"/>
</dbReference>
<dbReference type="Pfam" id="PF12704">
    <property type="entry name" value="MacB_PCD"/>
    <property type="match status" value="1"/>
</dbReference>
<protein>
    <submittedName>
        <fullName evidence="9">ABC transporter permease</fullName>
    </submittedName>
</protein>
<feature type="domain" description="ABC3 transporter permease C-terminal" evidence="7">
    <location>
        <begin position="695"/>
        <end position="807"/>
    </location>
</feature>
<dbReference type="Proteomes" id="UP001597510">
    <property type="component" value="Unassembled WGS sequence"/>
</dbReference>
<dbReference type="InterPro" id="IPR050250">
    <property type="entry name" value="Macrolide_Exporter_MacB"/>
</dbReference>
<evidence type="ECO:0000259" key="8">
    <source>
        <dbReference type="Pfam" id="PF12704"/>
    </source>
</evidence>
<reference evidence="10" key="1">
    <citation type="journal article" date="2019" name="Int. J. Syst. Evol. Microbiol.">
        <title>The Global Catalogue of Microorganisms (GCM) 10K type strain sequencing project: providing services to taxonomists for standard genome sequencing and annotation.</title>
        <authorList>
            <consortium name="The Broad Institute Genomics Platform"/>
            <consortium name="The Broad Institute Genome Sequencing Center for Infectious Disease"/>
            <person name="Wu L."/>
            <person name="Ma J."/>
        </authorList>
    </citation>
    <scope>NUCLEOTIDE SEQUENCE [LARGE SCALE GENOMIC DNA]</scope>
    <source>
        <strain evidence="10">KCTC 52344</strain>
    </source>
</reference>
<gene>
    <name evidence="9" type="ORF">ACFSR2_00525</name>
</gene>
<feature type="transmembrane region" description="Helical" evidence="6">
    <location>
        <begin position="387"/>
        <end position="410"/>
    </location>
</feature>
<keyword evidence="3 6" id="KW-0812">Transmembrane</keyword>
<evidence type="ECO:0000256" key="1">
    <source>
        <dbReference type="ARBA" id="ARBA00004651"/>
    </source>
</evidence>
<evidence type="ECO:0000256" key="4">
    <source>
        <dbReference type="ARBA" id="ARBA00022989"/>
    </source>
</evidence>
<accession>A0ABW5J2I2</accession>
<feature type="domain" description="ABC3 transporter permease C-terminal" evidence="7">
    <location>
        <begin position="299"/>
        <end position="415"/>
    </location>
</feature>
<evidence type="ECO:0000313" key="9">
    <source>
        <dbReference type="EMBL" id="MFD2519348.1"/>
    </source>
</evidence>
<evidence type="ECO:0000256" key="5">
    <source>
        <dbReference type="ARBA" id="ARBA00023136"/>
    </source>
</evidence>
<evidence type="ECO:0000313" key="10">
    <source>
        <dbReference type="Proteomes" id="UP001597510"/>
    </source>
</evidence>
<feature type="transmembrane region" description="Helical" evidence="6">
    <location>
        <begin position="21"/>
        <end position="41"/>
    </location>
</feature>
<comment type="subcellular location">
    <subcellularLocation>
        <location evidence="1">Cell membrane</location>
        <topology evidence="1">Multi-pass membrane protein</topology>
    </subcellularLocation>
</comment>